<dbReference type="GeneID" id="70184248"/>
<proteinExistence type="predicted"/>
<protein>
    <submittedName>
        <fullName evidence="2">Uncharacterized protein</fullName>
    </submittedName>
</protein>
<dbReference type="PROSITE" id="PS51257">
    <property type="entry name" value="PROKAR_LIPOPROTEIN"/>
    <property type="match status" value="1"/>
</dbReference>
<reference evidence="2" key="1">
    <citation type="journal article" date="2021" name="Nat. Commun.">
        <title>Genetic determinants of endophytism in the Arabidopsis root mycobiome.</title>
        <authorList>
            <person name="Mesny F."/>
            <person name="Miyauchi S."/>
            <person name="Thiergart T."/>
            <person name="Pickel B."/>
            <person name="Atanasova L."/>
            <person name="Karlsson M."/>
            <person name="Huettel B."/>
            <person name="Barry K.W."/>
            <person name="Haridas S."/>
            <person name="Chen C."/>
            <person name="Bauer D."/>
            <person name="Andreopoulos W."/>
            <person name="Pangilinan J."/>
            <person name="LaButti K."/>
            <person name="Riley R."/>
            <person name="Lipzen A."/>
            <person name="Clum A."/>
            <person name="Drula E."/>
            <person name="Henrissat B."/>
            <person name="Kohler A."/>
            <person name="Grigoriev I.V."/>
            <person name="Martin F.M."/>
            <person name="Hacquard S."/>
        </authorList>
    </citation>
    <scope>NUCLEOTIDE SEQUENCE</scope>
    <source>
        <strain evidence="2">MPI-CAGE-CH-0230</strain>
    </source>
</reference>
<evidence type="ECO:0000313" key="2">
    <source>
        <dbReference type="EMBL" id="KAH7025857.1"/>
    </source>
</evidence>
<sequence length="217" mass="23742">MAQRGRCVCATDLLTLSPPQSGGGSCALTHTPNSPTNATGQPLWGTAANFDFWGERAQPTSTLNNNYNPPSPSSRIVTFLIGRETEKQVPVPRSLSLASPAESREPAQRGNWEEREMVCVCFCSCAPKPLTTQVLGVSRLRAGPRVSKWRGMVLATQYAQTHFLSIMFPLNYTITHCMSSSSSRGLHAKHVTPRDGLSGKTSNKSLWPKRANEQQQQ</sequence>
<evidence type="ECO:0000256" key="1">
    <source>
        <dbReference type="SAM" id="MobiDB-lite"/>
    </source>
</evidence>
<keyword evidence="3" id="KW-1185">Reference proteome</keyword>
<gene>
    <name evidence="2" type="ORF">B0I36DRAFT_329284</name>
</gene>
<organism evidence="2 3">
    <name type="scientific">Microdochium trichocladiopsis</name>
    <dbReference type="NCBI Taxonomy" id="1682393"/>
    <lineage>
        <taxon>Eukaryota</taxon>
        <taxon>Fungi</taxon>
        <taxon>Dikarya</taxon>
        <taxon>Ascomycota</taxon>
        <taxon>Pezizomycotina</taxon>
        <taxon>Sordariomycetes</taxon>
        <taxon>Xylariomycetidae</taxon>
        <taxon>Xylariales</taxon>
        <taxon>Microdochiaceae</taxon>
        <taxon>Microdochium</taxon>
    </lineage>
</organism>
<name>A0A9P9BQG7_9PEZI</name>
<dbReference type="EMBL" id="JAGTJQ010000008">
    <property type="protein sequence ID" value="KAH7025857.1"/>
    <property type="molecule type" value="Genomic_DNA"/>
</dbReference>
<evidence type="ECO:0000313" key="3">
    <source>
        <dbReference type="Proteomes" id="UP000756346"/>
    </source>
</evidence>
<feature type="region of interest" description="Disordered" evidence="1">
    <location>
        <begin position="90"/>
        <end position="109"/>
    </location>
</feature>
<accession>A0A9P9BQG7</accession>
<comment type="caution">
    <text evidence="2">The sequence shown here is derived from an EMBL/GenBank/DDBJ whole genome shotgun (WGS) entry which is preliminary data.</text>
</comment>
<feature type="region of interest" description="Disordered" evidence="1">
    <location>
        <begin position="183"/>
        <end position="217"/>
    </location>
</feature>
<dbReference type="AlphaFoldDB" id="A0A9P9BQG7"/>
<dbReference type="RefSeq" id="XP_046009074.1">
    <property type="nucleotide sequence ID" value="XM_046154702.1"/>
</dbReference>
<dbReference type="Proteomes" id="UP000756346">
    <property type="component" value="Unassembled WGS sequence"/>
</dbReference>